<keyword evidence="2" id="KW-1185">Reference proteome</keyword>
<dbReference type="PANTHER" id="PTHR13812:SF19">
    <property type="entry name" value="KETIMINE REDUCTASE MU-CRYSTALLIN"/>
    <property type="match status" value="1"/>
</dbReference>
<evidence type="ECO:0000313" key="1">
    <source>
        <dbReference type="EMBL" id="MCZ4282751.1"/>
    </source>
</evidence>
<dbReference type="EMBL" id="JAPWGY010000010">
    <property type="protein sequence ID" value="MCZ4282751.1"/>
    <property type="molecule type" value="Genomic_DNA"/>
</dbReference>
<accession>A0ABT4LQZ5</accession>
<dbReference type="Pfam" id="PF02423">
    <property type="entry name" value="OCD_Mu_crystall"/>
    <property type="match status" value="1"/>
</dbReference>
<organism evidence="1 2">
    <name type="scientific">Kiloniella laminariae</name>
    <dbReference type="NCBI Taxonomy" id="454162"/>
    <lineage>
        <taxon>Bacteria</taxon>
        <taxon>Pseudomonadati</taxon>
        <taxon>Pseudomonadota</taxon>
        <taxon>Alphaproteobacteria</taxon>
        <taxon>Rhodospirillales</taxon>
        <taxon>Kiloniellaceae</taxon>
        <taxon>Kiloniella</taxon>
    </lineage>
</organism>
<proteinExistence type="predicted"/>
<reference evidence="1" key="1">
    <citation type="submission" date="2022-12" db="EMBL/GenBank/DDBJ databases">
        <title>Bacterial isolates from different developmental stages of Nematostella vectensis.</title>
        <authorList>
            <person name="Fraune S."/>
        </authorList>
    </citation>
    <scope>NUCLEOTIDE SEQUENCE</scope>
    <source>
        <strain evidence="1">G21630-S1</strain>
    </source>
</reference>
<comment type="caution">
    <text evidence="1">The sequence shown here is derived from an EMBL/GenBank/DDBJ whole genome shotgun (WGS) entry which is preliminary data.</text>
</comment>
<dbReference type="PIRSF" id="PIRSF001439">
    <property type="entry name" value="CryM"/>
    <property type="match status" value="1"/>
</dbReference>
<dbReference type="PANTHER" id="PTHR13812">
    <property type="entry name" value="KETIMINE REDUCTASE MU-CRYSTALLIN"/>
    <property type="match status" value="1"/>
</dbReference>
<dbReference type="InterPro" id="IPR036291">
    <property type="entry name" value="NAD(P)-bd_dom_sf"/>
</dbReference>
<gene>
    <name evidence="1" type="ORF">O4H49_18350</name>
</gene>
<name>A0ABT4LQZ5_9PROT</name>
<dbReference type="Gene3D" id="3.30.1780.10">
    <property type="entry name" value="ornithine cyclodeaminase, domain 1"/>
    <property type="match status" value="1"/>
</dbReference>
<dbReference type="Proteomes" id="UP001069802">
    <property type="component" value="Unassembled WGS sequence"/>
</dbReference>
<dbReference type="InterPro" id="IPR023401">
    <property type="entry name" value="ODC_N"/>
</dbReference>
<dbReference type="InterPro" id="IPR003462">
    <property type="entry name" value="ODC_Mu_crystall"/>
</dbReference>
<dbReference type="SUPFAM" id="SSF51735">
    <property type="entry name" value="NAD(P)-binding Rossmann-fold domains"/>
    <property type="match status" value="1"/>
</dbReference>
<protein>
    <submittedName>
        <fullName evidence="1">Ornithine cyclodeaminase family protein</fullName>
    </submittedName>
</protein>
<dbReference type="Gene3D" id="3.40.50.720">
    <property type="entry name" value="NAD(P)-binding Rossmann-like Domain"/>
    <property type="match status" value="1"/>
</dbReference>
<sequence>MQIIERNLIEQKLNLPKIFQALKQGFIDFSAGLVTVPPVGHLGFDNPPGDCHIKYGWIKGDPHFVVKISSGFYENPKQGLPSSTGMMLVFSATTGQPVALLNDGGLLTDVRTALAGVLATETLSRPDSRVAAIVGTGIQARLLAEYLDELSRFDRFVIWGRNEENLNRCVQDLLAKGLNVVAEPDLQQLCAKADSILTVTPSEIPLLKTDWIRPGTHITAIGADAEGKQELDSEIFARAQQIIVDSRAQCCHHGEISHAYKAGLISADRITELGTFLSSDKPFVREPAAITIADLTGVAVQDIVIAKSVYQAITQQAVR</sequence>
<dbReference type="RefSeq" id="WP_269424894.1">
    <property type="nucleotide sequence ID" value="NZ_JAPWGY010000010.1"/>
</dbReference>
<evidence type="ECO:0000313" key="2">
    <source>
        <dbReference type="Proteomes" id="UP001069802"/>
    </source>
</evidence>